<dbReference type="Gene3D" id="1.20.120.1200">
    <property type="entry name" value="NADH-ubiquinone/plastoquinone oxidoreductase chain 6, subunit NuoJ"/>
    <property type="match status" value="1"/>
</dbReference>
<dbReference type="GeneID" id="16694437"/>
<comment type="function">
    <text evidence="8">Core subunit of the mitochondrial membrane respiratory chain NADH dehydrogenase (Complex I) which catalyzes electron transfer from NADH through the respiratory chain, using ubiquinone as an electron acceptor. Essential for the catalytic activity and assembly of complex I.</text>
</comment>
<comment type="similarity">
    <text evidence="8">Belongs to the complex I subunit 6 family.</text>
</comment>
<sequence length="161" mass="17276">MPTIGGIAGLLASASSSPMQSILQLIILFVCTSIALYTGGLTLMGILYLLIYVGAIAILFLFLLSLVGGDDLLQREDNFSHKGRHLALLALILLLCLSPLEMLTIDYDITNIIIETPVNEGAYFGELHAVGNQLYTDYAPLLIIIGIILLLSVIGAIAMTR</sequence>
<feature type="transmembrane region" description="Helical" evidence="8">
    <location>
        <begin position="138"/>
        <end position="159"/>
    </location>
</feature>
<evidence type="ECO:0000256" key="3">
    <source>
        <dbReference type="ARBA" id="ARBA00021095"/>
    </source>
</evidence>
<keyword evidence="8" id="KW-0249">Electron transport</keyword>
<dbReference type="Pfam" id="PF00499">
    <property type="entry name" value="Oxidored_q3"/>
    <property type="match status" value="1"/>
</dbReference>
<protein>
    <recommendedName>
        <fullName evidence="3 8">NADH-ubiquinone oxidoreductase chain 6</fullName>
        <ecNumber evidence="2 8">7.1.1.2</ecNumber>
    </recommendedName>
</protein>
<keyword evidence="8" id="KW-0472">Membrane</keyword>
<comment type="function">
    <text evidence="1">Core subunit of the mitochondrial membrane respiratory chain NADH dehydrogenase (Complex I) that is believed to belong to the minimal assembly required for catalysis. Complex I functions in the transfer of electrons from NADH to the respiratory chain. The immediate electron acceptor for the enzyme is believed to be ubiquinone.</text>
</comment>
<dbReference type="EC" id="7.1.1.2" evidence="2 8"/>
<accession>S5TMM0</accession>
<feature type="transmembrane region" description="Helical" evidence="8">
    <location>
        <begin position="21"/>
        <end position="40"/>
    </location>
</feature>
<evidence type="ECO:0000256" key="1">
    <source>
        <dbReference type="ARBA" id="ARBA00003257"/>
    </source>
</evidence>
<keyword evidence="8" id="KW-0813">Transport</keyword>
<keyword evidence="8" id="KW-0520">NAD</keyword>
<keyword evidence="8" id="KW-0812">Transmembrane</keyword>
<organism evidence="9">
    <name type="scientific">Candida buenavistaensis</name>
    <dbReference type="NCBI Taxonomy" id="434039"/>
    <lineage>
        <taxon>Eukaryota</taxon>
        <taxon>Fungi</taxon>
        <taxon>Dikarya</taxon>
        <taxon>Ascomycota</taxon>
        <taxon>Saccharomycotina</taxon>
        <taxon>Pichiomycetes</taxon>
        <taxon>Debaryomycetaceae</taxon>
        <taxon>Candida/Lodderomyces clade</taxon>
        <taxon>Candida</taxon>
    </lineage>
</organism>
<dbReference type="InterPro" id="IPR001457">
    <property type="entry name" value="NADH_UbQ/plastoQ_OxRdtase_su6"/>
</dbReference>
<feature type="transmembrane region" description="Helical" evidence="8">
    <location>
        <begin position="46"/>
        <end position="66"/>
    </location>
</feature>
<dbReference type="GO" id="GO:0008137">
    <property type="term" value="F:NADH dehydrogenase (ubiquinone) activity"/>
    <property type="evidence" value="ECO:0007669"/>
    <property type="project" value="UniProtKB-UniRule"/>
</dbReference>
<keyword evidence="8 9" id="KW-0496">Mitochondrion</keyword>
<evidence type="ECO:0000256" key="7">
    <source>
        <dbReference type="ARBA" id="ARBA00049551"/>
    </source>
</evidence>
<evidence type="ECO:0000256" key="5">
    <source>
        <dbReference type="ARBA" id="ARBA00022967"/>
    </source>
</evidence>
<reference evidence="9" key="1">
    <citation type="submission" date="2013-04" db="EMBL/GenBank/DDBJ databases">
        <authorList>
            <person name="Hegedusova E."/>
            <person name="Pfeiffer I."/>
            <person name="Brejova B."/>
            <person name="Nosek J."/>
        </authorList>
    </citation>
    <scope>NUCLEOTIDE SEQUENCE</scope>
    <source>
        <strain evidence="9">NRRL Y-27734</strain>
    </source>
</reference>
<dbReference type="GO" id="GO:0031966">
    <property type="term" value="C:mitochondrial membrane"/>
    <property type="evidence" value="ECO:0007669"/>
    <property type="project" value="UniProtKB-SubCell"/>
</dbReference>
<keyword evidence="6 8" id="KW-0830">Ubiquinone</keyword>
<evidence type="ECO:0000256" key="6">
    <source>
        <dbReference type="ARBA" id="ARBA00023075"/>
    </source>
</evidence>
<dbReference type="PANTHER" id="PTHR33269:SF17">
    <property type="entry name" value="NADH-UBIQUINONE OXIDOREDUCTASE CHAIN 6"/>
    <property type="match status" value="1"/>
</dbReference>
<evidence type="ECO:0000256" key="2">
    <source>
        <dbReference type="ARBA" id="ARBA00012944"/>
    </source>
</evidence>
<geneLocation type="mitochondrion" evidence="9"/>
<comment type="catalytic activity">
    <reaction evidence="7 8">
        <text>a ubiquinone + NADH + 5 H(+)(in) = a ubiquinol + NAD(+) + 4 H(+)(out)</text>
        <dbReference type="Rhea" id="RHEA:29091"/>
        <dbReference type="Rhea" id="RHEA-COMP:9565"/>
        <dbReference type="Rhea" id="RHEA-COMP:9566"/>
        <dbReference type="ChEBI" id="CHEBI:15378"/>
        <dbReference type="ChEBI" id="CHEBI:16389"/>
        <dbReference type="ChEBI" id="CHEBI:17976"/>
        <dbReference type="ChEBI" id="CHEBI:57540"/>
        <dbReference type="ChEBI" id="CHEBI:57945"/>
        <dbReference type="EC" id="7.1.1.2"/>
    </reaction>
</comment>
<name>S5TMM0_9ASCO</name>
<dbReference type="EMBL" id="KC993175">
    <property type="protein sequence ID" value="AGS44070.1"/>
    <property type="molecule type" value="Genomic_DNA"/>
</dbReference>
<gene>
    <name evidence="9" type="primary">nad6</name>
</gene>
<dbReference type="PANTHER" id="PTHR33269">
    <property type="entry name" value="NADH-UBIQUINONE OXIDOREDUCTASE CHAIN 6"/>
    <property type="match status" value="1"/>
</dbReference>
<evidence type="ECO:0000313" key="9">
    <source>
        <dbReference type="EMBL" id="AGS44070.1"/>
    </source>
</evidence>
<dbReference type="RefSeq" id="YP_008474858.1">
    <property type="nucleotide sequence ID" value="NC_022153.1"/>
</dbReference>
<evidence type="ECO:0000256" key="8">
    <source>
        <dbReference type="RuleBase" id="RU004430"/>
    </source>
</evidence>
<keyword evidence="4 8" id="KW-0679">Respiratory chain</keyword>
<keyword evidence="5 8" id="KW-1278">Translocase</keyword>
<proteinExistence type="inferred from homology"/>
<dbReference type="InterPro" id="IPR042106">
    <property type="entry name" value="Nuo/plastoQ_OxRdtase_6_NuoJ"/>
</dbReference>
<dbReference type="AlphaFoldDB" id="S5TMM0"/>
<feature type="transmembrane region" description="Helical" evidence="8">
    <location>
        <begin position="86"/>
        <end position="105"/>
    </location>
</feature>
<comment type="subcellular location">
    <subcellularLocation>
        <location evidence="8">Mitochondrion membrane</location>
        <topology evidence="8">Multi-pass membrane protein</topology>
    </subcellularLocation>
</comment>
<keyword evidence="8" id="KW-1133">Transmembrane helix</keyword>
<evidence type="ECO:0000256" key="4">
    <source>
        <dbReference type="ARBA" id="ARBA00022660"/>
    </source>
</evidence>